<dbReference type="InterPro" id="IPR037294">
    <property type="entry name" value="ABC_BtuC-like"/>
</dbReference>
<feature type="transmembrane region" description="Helical" evidence="8">
    <location>
        <begin position="243"/>
        <end position="273"/>
    </location>
</feature>
<feature type="transmembrane region" description="Helical" evidence="8">
    <location>
        <begin position="46"/>
        <end position="63"/>
    </location>
</feature>
<keyword evidence="7 8" id="KW-0472">Membrane</keyword>
<evidence type="ECO:0000256" key="5">
    <source>
        <dbReference type="ARBA" id="ARBA00022692"/>
    </source>
</evidence>
<reference evidence="9 10" key="1">
    <citation type="submission" date="2020-07" db="EMBL/GenBank/DDBJ databases">
        <title>Sequencing the genomes of 1000 actinobacteria strains.</title>
        <authorList>
            <person name="Klenk H.-P."/>
        </authorList>
    </citation>
    <scope>NUCLEOTIDE SEQUENCE [LARGE SCALE GENOMIC DNA]</scope>
    <source>
        <strain evidence="9 10">DSM 44121</strain>
    </source>
</reference>
<dbReference type="PANTHER" id="PTHR30472:SF1">
    <property type="entry name" value="FE(3+) DICITRATE TRANSPORT SYSTEM PERMEASE PROTEIN FECC-RELATED"/>
    <property type="match status" value="1"/>
</dbReference>
<feature type="transmembrane region" description="Helical" evidence="8">
    <location>
        <begin position="285"/>
        <end position="307"/>
    </location>
</feature>
<organism evidence="9 10">
    <name type="scientific">Promicromonospora sukumoe</name>
    <dbReference type="NCBI Taxonomy" id="88382"/>
    <lineage>
        <taxon>Bacteria</taxon>
        <taxon>Bacillati</taxon>
        <taxon>Actinomycetota</taxon>
        <taxon>Actinomycetes</taxon>
        <taxon>Micrococcales</taxon>
        <taxon>Promicromonosporaceae</taxon>
        <taxon>Promicromonospora</taxon>
    </lineage>
</organism>
<feature type="transmembrane region" description="Helical" evidence="8">
    <location>
        <begin position="125"/>
        <end position="143"/>
    </location>
</feature>
<dbReference type="GO" id="GO:0022857">
    <property type="term" value="F:transmembrane transporter activity"/>
    <property type="evidence" value="ECO:0007669"/>
    <property type="project" value="InterPro"/>
</dbReference>
<dbReference type="FunFam" id="1.10.3470.10:FF:000001">
    <property type="entry name" value="Vitamin B12 ABC transporter permease BtuC"/>
    <property type="match status" value="1"/>
</dbReference>
<evidence type="ECO:0000313" key="9">
    <source>
        <dbReference type="EMBL" id="MBA8806819.1"/>
    </source>
</evidence>
<name>A0A7W3PCU3_9MICO</name>
<feature type="transmembrane region" description="Helical" evidence="8">
    <location>
        <begin position="100"/>
        <end position="118"/>
    </location>
</feature>
<dbReference type="Proteomes" id="UP000540568">
    <property type="component" value="Unassembled WGS sequence"/>
</dbReference>
<evidence type="ECO:0000256" key="2">
    <source>
        <dbReference type="ARBA" id="ARBA00007935"/>
    </source>
</evidence>
<evidence type="ECO:0000256" key="8">
    <source>
        <dbReference type="SAM" id="Phobius"/>
    </source>
</evidence>
<dbReference type="PANTHER" id="PTHR30472">
    <property type="entry name" value="FERRIC ENTEROBACTIN TRANSPORT SYSTEM PERMEASE PROTEIN"/>
    <property type="match status" value="1"/>
</dbReference>
<dbReference type="GO" id="GO:0033214">
    <property type="term" value="P:siderophore-iron import into cell"/>
    <property type="evidence" value="ECO:0007669"/>
    <property type="project" value="TreeGrafter"/>
</dbReference>
<evidence type="ECO:0000256" key="1">
    <source>
        <dbReference type="ARBA" id="ARBA00004651"/>
    </source>
</evidence>
<feature type="transmembrane region" description="Helical" evidence="8">
    <location>
        <begin position="70"/>
        <end position="88"/>
    </location>
</feature>
<sequence length="339" mass="33705">MITSRTTARSRTAVTAVLLTALVLLVVAALAGITVGARVLSPAETVAGLLGHDGVAATVIWELRLPRTLLGLLVGVALGVAGVLAQAVTRNPLADPGLLGISAGGAVAVVAGSVFLGLGAGTPRVLLALAGAALATAAVYLFASRSPEGLTPVNMTLAGMAMTAFLGAGVSATVLLSASTMDQYRFWVVGALNLPDTAVLLPALVPAVVGGVLAVVVSGSLNALALGDDTAAALGVPVVRTRLLAGVAVVLLSGTAVALAGPIAFVGLVIPHVARALVGTDVRRVLALSAVLGPLLLVTADVVGRLVARPAEVQVGVVTALLGTPFFIWLTRRAKERGR</sequence>
<gene>
    <name evidence="9" type="ORF">FHX71_000761</name>
</gene>
<evidence type="ECO:0000256" key="4">
    <source>
        <dbReference type="ARBA" id="ARBA00022475"/>
    </source>
</evidence>
<accession>A0A7W3PCU3</accession>
<dbReference type="Gene3D" id="1.10.3470.10">
    <property type="entry name" value="ABC transporter involved in vitamin B12 uptake, BtuC"/>
    <property type="match status" value="1"/>
</dbReference>
<dbReference type="SUPFAM" id="SSF81345">
    <property type="entry name" value="ABC transporter involved in vitamin B12 uptake, BtuC"/>
    <property type="match status" value="1"/>
</dbReference>
<proteinExistence type="inferred from homology"/>
<evidence type="ECO:0000256" key="6">
    <source>
        <dbReference type="ARBA" id="ARBA00022989"/>
    </source>
</evidence>
<feature type="transmembrane region" description="Helical" evidence="8">
    <location>
        <begin position="199"/>
        <end position="223"/>
    </location>
</feature>
<keyword evidence="5 8" id="KW-0812">Transmembrane</keyword>
<dbReference type="AlphaFoldDB" id="A0A7W3PCU3"/>
<evidence type="ECO:0000313" key="10">
    <source>
        <dbReference type="Proteomes" id="UP000540568"/>
    </source>
</evidence>
<dbReference type="GO" id="GO:0005886">
    <property type="term" value="C:plasma membrane"/>
    <property type="evidence" value="ECO:0007669"/>
    <property type="project" value="UniProtKB-SubCell"/>
</dbReference>
<keyword evidence="3" id="KW-0813">Transport</keyword>
<dbReference type="EMBL" id="JACGWV010000001">
    <property type="protein sequence ID" value="MBA8806819.1"/>
    <property type="molecule type" value="Genomic_DNA"/>
</dbReference>
<comment type="similarity">
    <text evidence="2">Belongs to the binding-protein-dependent transport system permease family. FecCD subfamily.</text>
</comment>
<comment type="subcellular location">
    <subcellularLocation>
        <location evidence="1">Cell membrane</location>
        <topology evidence="1">Multi-pass membrane protein</topology>
    </subcellularLocation>
</comment>
<evidence type="ECO:0000256" key="3">
    <source>
        <dbReference type="ARBA" id="ARBA00022448"/>
    </source>
</evidence>
<dbReference type="RefSeq" id="WP_312876917.1">
    <property type="nucleotide sequence ID" value="NZ_BAAATF010000002.1"/>
</dbReference>
<dbReference type="CDD" id="cd06550">
    <property type="entry name" value="TM_ABC_iron-siderophores_like"/>
    <property type="match status" value="1"/>
</dbReference>
<comment type="caution">
    <text evidence="9">The sequence shown here is derived from an EMBL/GenBank/DDBJ whole genome shotgun (WGS) entry which is preliminary data.</text>
</comment>
<keyword evidence="4" id="KW-1003">Cell membrane</keyword>
<dbReference type="Pfam" id="PF01032">
    <property type="entry name" value="FecCD"/>
    <property type="match status" value="1"/>
</dbReference>
<feature type="transmembrane region" description="Helical" evidence="8">
    <location>
        <begin position="313"/>
        <end position="331"/>
    </location>
</feature>
<dbReference type="InterPro" id="IPR000522">
    <property type="entry name" value="ABC_transptr_permease_BtuC"/>
</dbReference>
<protein>
    <submittedName>
        <fullName evidence="9">Iron complex transport system permease protein</fullName>
    </submittedName>
</protein>
<keyword evidence="6 8" id="KW-1133">Transmembrane helix</keyword>
<evidence type="ECO:0000256" key="7">
    <source>
        <dbReference type="ARBA" id="ARBA00023136"/>
    </source>
</evidence>
<feature type="transmembrane region" description="Helical" evidence="8">
    <location>
        <begin position="155"/>
        <end position="178"/>
    </location>
</feature>
<keyword evidence="10" id="KW-1185">Reference proteome</keyword>